<organism evidence="10 11">
    <name type="scientific">Aquilegia coerulea</name>
    <name type="common">Rocky mountain columbine</name>
    <dbReference type="NCBI Taxonomy" id="218851"/>
    <lineage>
        <taxon>Eukaryota</taxon>
        <taxon>Viridiplantae</taxon>
        <taxon>Streptophyta</taxon>
        <taxon>Embryophyta</taxon>
        <taxon>Tracheophyta</taxon>
        <taxon>Spermatophyta</taxon>
        <taxon>Magnoliopsida</taxon>
        <taxon>Ranunculales</taxon>
        <taxon>Ranunculaceae</taxon>
        <taxon>Thalictroideae</taxon>
        <taxon>Aquilegia</taxon>
    </lineage>
</organism>
<name>A0A2G5D6P6_AQUCA</name>
<protein>
    <recommendedName>
        <fullName evidence="9">AP2/ERF domain-containing protein</fullName>
    </recommendedName>
</protein>
<dbReference type="CDD" id="cd00018">
    <property type="entry name" value="AP2"/>
    <property type="match status" value="1"/>
</dbReference>
<feature type="compositionally biased region" description="Polar residues" evidence="8">
    <location>
        <begin position="15"/>
        <end position="33"/>
    </location>
</feature>
<sequence>MNIDGESSSSSSTSDHQCPSNVQTVHIESSSAAGSHKRKTGRKKFQETRHPIYRGVRERKGGRWVCEVREPYKKSRIWLGTFPSPEMAARAYDVAALALRGNAAALNFADSAYTLQQAKSSSATDIQSAALAAAEAYKPLPSSDDVALPFVQNQAIHCVESLEKQPEISTPFLDEEAMFNMPGLLSSMAEGMLITPPALAKGFNWDEKDCNIDLSLWSD</sequence>
<dbReference type="GO" id="GO:0005634">
    <property type="term" value="C:nucleus"/>
    <property type="evidence" value="ECO:0007669"/>
    <property type="project" value="UniProtKB-SubCell"/>
</dbReference>
<dbReference type="GO" id="GO:0003700">
    <property type="term" value="F:DNA-binding transcription factor activity"/>
    <property type="evidence" value="ECO:0007669"/>
    <property type="project" value="InterPro"/>
</dbReference>
<keyword evidence="5" id="KW-0804">Transcription</keyword>
<dbReference type="FunFam" id="3.30.730.10:FF:000001">
    <property type="entry name" value="Ethylene-responsive transcription factor 2"/>
    <property type="match status" value="1"/>
</dbReference>
<evidence type="ECO:0000256" key="1">
    <source>
        <dbReference type="ARBA" id="ARBA00004123"/>
    </source>
</evidence>
<dbReference type="PANTHER" id="PTHR31839">
    <property type="entry name" value="DEHYDRATION-RESPONSIVE ELEMENT-BINDING PROTEIN 1D"/>
    <property type="match status" value="1"/>
</dbReference>
<evidence type="ECO:0000256" key="6">
    <source>
        <dbReference type="ARBA" id="ARBA00023242"/>
    </source>
</evidence>
<dbReference type="PANTHER" id="PTHR31839:SF42">
    <property type="entry name" value="DEHYDRATION-RESPONSIVE ELEMENT-BINDING PROTEIN 1F"/>
    <property type="match status" value="1"/>
</dbReference>
<dbReference type="Gene3D" id="3.30.730.10">
    <property type="entry name" value="AP2/ERF domain"/>
    <property type="match status" value="1"/>
</dbReference>
<dbReference type="Pfam" id="PF00847">
    <property type="entry name" value="AP2"/>
    <property type="match status" value="1"/>
</dbReference>
<feature type="region of interest" description="Disordered" evidence="8">
    <location>
        <begin position="1"/>
        <end position="50"/>
    </location>
</feature>
<dbReference type="SUPFAM" id="SSF54171">
    <property type="entry name" value="DNA-binding domain"/>
    <property type="match status" value="1"/>
</dbReference>
<dbReference type="GO" id="GO:0003677">
    <property type="term" value="F:DNA binding"/>
    <property type="evidence" value="ECO:0007669"/>
    <property type="project" value="UniProtKB-KW"/>
</dbReference>
<reference evidence="10 11" key="1">
    <citation type="submission" date="2017-09" db="EMBL/GenBank/DDBJ databases">
        <title>WGS assembly of Aquilegia coerulea Goldsmith.</title>
        <authorList>
            <person name="Hodges S."/>
            <person name="Kramer E."/>
            <person name="Nordborg M."/>
            <person name="Tomkins J."/>
            <person name="Borevitz J."/>
            <person name="Derieg N."/>
            <person name="Yan J."/>
            <person name="Mihaltcheva S."/>
            <person name="Hayes R.D."/>
            <person name="Rokhsar D."/>
        </authorList>
    </citation>
    <scope>NUCLEOTIDE SEQUENCE [LARGE SCALE GENOMIC DNA]</scope>
    <source>
        <strain evidence="11">cv. Goldsmith</strain>
    </source>
</reference>
<comment type="subcellular location">
    <subcellularLocation>
        <location evidence="1">Nucleus</location>
    </subcellularLocation>
</comment>
<keyword evidence="2" id="KW-0805">Transcription regulation</keyword>
<comment type="similarity">
    <text evidence="7">Belongs to the AP2/ERF transcription factor family. ERF subfamily.</text>
</comment>
<dbReference type="InterPro" id="IPR036955">
    <property type="entry name" value="AP2/ERF_dom_sf"/>
</dbReference>
<evidence type="ECO:0000256" key="4">
    <source>
        <dbReference type="ARBA" id="ARBA00023159"/>
    </source>
</evidence>
<evidence type="ECO:0000313" key="10">
    <source>
        <dbReference type="EMBL" id="PIA39191.1"/>
    </source>
</evidence>
<evidence type="ECO:0000256" key="7">
    <source>
        <dbReference type="ARBA" id="ARBA00024343"/>
    </source>
</evidence>
<evidence type="ECO:0000256" key="8">
    <source>
        <dbReference type="SAM" id="MobiDB-lite"/>
    </source>
</evidence>
<feature type="domain" description="AP2/ERF" evidence="9">
    <location>
        <begin position="52"/>
        <end position="109"/>
    </location>
</feature>
<dbReference type="STRING" id="218851.A0A2G5D6P6"/>
<dbReference type="EMBL" id="KZ305044">
    <property type="protein sequence ID" value="PIA39191.1"/>
    <property type="molecule type" value="Genomic_DNA"/>
</dbReference>
<evidence type="ECO:0000256" key="2">
    <source>
        <dbReference type="ARBA" id="ARBA00023015"/>
    </source>
</evidence>
<evidence type="ECO:0000259" key="9">
    <source>
        <dbReference type="PROSITE" id="PS51032"/>
    </source>
</evidence>
<keyword evidence="6" id="KW-0539">Nucleus</keyword>
<evidence type="ECO:0000256" key="3">
    <source>
        <dbReference type="ARBA" id="ARBA00023125"/>
    </source>
</evidence>
<dbReference type="OrthoDB" id="676764at2759"/>
<evidence type="ECO:0000256" key="5">
    <source>
        <dbReference type="ARBA" id="ARBA00023163"/>
    </source>
</evidence>
<accession>A0A2G5D6P6</accession>
<dbReference type="PROSITE" id="PS51032">
    <property type="entry name" value="AP2_ERF"/>
    <property type="match status" value="1"/>
</dbReference>
<gene>
    <name evidence="10" type="ORF">AQUCO_02700400v1</name>
</gene>
<dbReference type="InterPro" id="IPR001471">
    <property type="entry name" value="AP2/ERF_dom"/>
</dbReference>
<keyword evidence="3" id="KW-0238">DNA-binding</keyword>
<dbReference type="InterPro" id="IPR016177">
    <property type="entry name" value="DNA-bd_dom_sf"/>
</dbReference>
<dbReference type="InterPro" id="IPR045277">
    <property type="entry name" value="DRE1A-I"/>
</dbReference>
<dbReference type="PRINTS" id="PR00367">
    <property type="entry name" value="ETHRSPELEMNT"/>
</dbReference>
<proteinExistence type="inferred from homology"/>
<dbReference type="InParanoid" id="A0A2G5D6P6"/>
<dbReference type="AlphaFoldDB" id="A0A2G5D6P6"/>
<dbReference type="SMART" id="SM00380">
    <property type="entry name" value="AP2"/>
    <property type="match status" value="1"/>
</dbReference>
<keyword evidence="4" id="KW-0010">Activator</keyword>
<evidence type="ECO:0000313" key="11">
    <source>
        <dbReference type="Proteomes" id="UP000230069"/>
    </source>
</evidence>
<keyword evidence="11" id="KW-1185">Reference proteome</keyword>
<dbReference type="Proteomes" id="UP000230069">
    <property type="component" value="Unassembled WGS sequence"/>
</dbReference>